<feature type="transmembrane region" description="Helical" evidence="1">
    <location>
        <begin position="22"/>
        <end position="46"/>
    </location>
</feature>
<evidence type="ECO:0000256" key="1">
    <source>
        <dbReference type="SAM" id="Phobius"/>
    </source>
</evidence>
<feature type="transmembrane region" description="Helical" evidence="1">
    <location>
        <begin position="195"/>
        <end position="212"/>
    </location>
</feature>
<feature type="transmembrane region" description="Helical" evidence="1">
    <location>
        <begin position="143"/>
        <end position="163"/>
    </location>
</feature>
<protein>
    <submittedName>
        <fullName evidence="2">Uncharacterized protein</fullName>
    </submittedName>
</protein>
<gene>
    <name evidence="2" type="ORF">BST23_23900</name>
</gene>
<feature type="transmembrane region" description="Helical" evidence="1">
    <location>
        <begin position="218"/>
        <end position="237"/>
    </location>
</feature>
<reference evidence="2 3" key="1">
    <citation type="submission" date="2017-02" db="EMBL/GenBank/DDBJ databases">
        <title>The new phylogeny of genus Mycobacterium.</title>
        <authorList>
            <person name="Tortoli E."/>
            <person name="Trovato A."/>
            <person name="Cirillo D.M."/>
        </authorList>
    </citation>
    <scope>NUCLEOTIDE SEQUENCE [LARGE SCALE GENOMIC DNA]</scope>
    <source>
        <strain evidence="2 3">FI-09383</strain>
    </source>
</reference>
<dbReference type="EMBL" id="MVHP01000041">
    <property type="protein sequence ID" value="ORA59830.1"/>
    <property type="molecule type" value="Genomic_DNA"/>
</dbReference>
<feature type="transmembrane region" description="Helical" evidence="1">
    <location>
        <begin position="169"/>
        <end position="186"/>
    </location>
</feature>
<keyword evidence="1" id="KW-0812">Transmembrane</keyword>
<accession>A0A1X0CK30</accession>
<dbReference type="STRING" id="81858.BST23_23900"/>
<evidence type="ECO:0000313" key="2">
    <source>
        <dbReference type="EMBL" id="ORA59830.1"/>
    </source>
</evidence>
<dbReference type="AlphaFoldDB" id="A0A1X0CK30"/>
<proteinExistence type="predicted"/>
<dbReference type="OrthoDB" id="4723381at2"/>
<comment type="caution">
    <text evidence="2">The sequence shown here is derived from an EMBL/GenBank/DDBJ whole genome shotgun (WGS) entry which is preliminary data.</text>
</comment>
<sequence>MSSKPPVIAVSPRHVSVAELPFAARIGIASLLSLIGYSGVFGQAFADAAAGSRAAVLVVAPLLMVLIATGYRRPSQGVGDSEPDWIITAFVGLASFTAIYLLTQRMPTLSSLWHLRSLGFVVWFACLLAILFGARHVVRMWKLWVFAACCATPLPFLLTTAALGGSDDAAALLAAGVGAVAVFLASETVRLGRRLIATAGCLVLAAVIVLSLDAYTGLLTAVIVGAGILPVTTVVVLNRATTKIGDDADASAPKLPRLSPMSLAVLTVVAIALAVVNYPAAHTPDVPEAAADWPTRAGLTAPTAFPFITRTLGDDATLVRYALPGAAGKPAAAVDVMSSPNRAALDDLAGAVWYPSASPVEYRPAPPSAGAPPGARIVHSNADTATYGDDQHWYAVTWDWHAAGAYQRVAVIVSQAFDGRDMPPAPAPLSLWDTSVRPALWTTRQQPHVDGEVDPAVIGRADRLTRELVRSAEVVGAPTR</sequence>
<feature type="transmembrane region" description="Helical" evidence="1">
    <location>
        <begin position="52"/>
        <end position="71"/>
    </location>
</feature>
<feature type="transmembrane region" description="Helical" evidence="1">
    <location>
        <begin position="115"/>
        <end position="134"/>
    </location>
</feature>
<evidence type="ECO:0000313" key="3">
    <source>
        <dbReference type="Proteomes" id="UP000192772"/>
    </source>
</evidence>
<dbReference type="Proteomes" id="UP000192772">
    <property type="component" value="Unassembled WGS sequence"/>
</dbReference>
<feature type="transmembrane region" description="Helical" evidence="1">
    <location>
        <begin position="258"/>
        <end position="278"/>
    </location>
</feature>
<name>A0A1X0CK30_9MYCO</name>
<feature type="transmembrane region" description="Helical" evidence="1">
    <location>
        <begin position="83"/>
        <end position="103"/>
    </location>
</feature>
<keyword evidence="1" id="KW-0472">Membrane</keyword>
<keyword evidence="1" id="KW-1133">Transmembrane helix</keyword>
<dbReference type="RefSeq" id="WP_083043810.1">
    <property type="nucleotide sequence ID" value="NZ_MVHP01000041.1"/>
</dbReference>
<organism evidence="2 3">
    <name type="scientific">Mycolicibacterium elephantis</name>
    <dbReference type="NCBI Taxonomy" id="81858"/>
    <lineage>
        <taxon>Bacteria</taxon>
        <taxon>Bacillati</taxon>
        <taxon>Actinomycetota</taxon>
        <taxon>Actinomycetes</taxon>
        <taxon>Mycobacteriales</taxon>
        <taxon>Mycobacteriaceae</taxon>
        <taxon>Mycolicibacterium</taxon>
    </lineage>
</organism>